<keyword evidence="3" id="KW-1185">Reference proteome</keyword>
<keyword evidence="1" id="KW-0472">Membrane</keyword>
<keyword evidence="1" id="KW-1133">Transmembrane helix</keyword>
<evidence type="ECO:0000313" key="2">
    <source>
        <dbReference type="EMBL" id="MBN7826405.1"/>
    </source>
</evidence>
<gene>
    <name evidence="2" type="ORF">J0A66_14315</name>
</gene>
<dbReference type="EMBL" id="JAFKCV010000008">
    <property type="protein sequence ID" value="MBN7826405.1"/>
    <property type="molecule type" value="Genomic_DNA"/>
</dbReference>
<keyword evidence="1" id="KW-0812">Transmembrane</keyword>
<comment type="caution">
    <text evidence="2">The sequence shown here is derived from an EMBL/GenBank/DDBJ whole genome shotgun (WGS) entry which is preliminary data.</text>
</comment>
<proteinExistence type="predicted"/>
<dbReference type="AlphaFoldDB" id="A0A939DQK8"/>
<sequence>MAHKQTGTPAEAGVLPVPPQVTAEMALWWQQARVLAYDQLQLLMLEGQRVANSMVALLIFALLAGLLALTFWFALLAQIIILAQHSLLSVAQALGLAMVVNLSGLWFVLRRLRSYSHLIGFPATMQSLRLSGTTDSKGAR</sequence>
<dbReference type="Proteomes" id="UP000664654">
    <property type="component" value="Unassembled WGS sequence"/>
</dbReference>
<organism evidence="2 3">
    <name type="scientific">Bowmanella dokdonensis</name>
    <dbReference type="NCBI Taxonomy" id="751969"/>
    <lineage>
        <taxon>Bacteria</taxon>
        <taxon>Pseudomonadati</taxon>
        <taxon>Pseudomonadota</taxon>
        <taxon>Gammaproteobacteria</taxon>
        <taxon>Alteromonadales</taxon>
        <taxon>Alteromonadaceae</taxon>
        <taxon>Bowmanella</taxon>
    </lineage>
</organism>
<accession>A0A939DQK8</accession>
<evidence type="ECO:0000256" key="1">
    <source>
        <dbReference type="SAM" id="Phobius"/>
    </source>
</evidence>
<name>A0A939DQK8_9ALTE</name>
<reference evidence="2" key="1">
    <citation type="submission" date="2021-03" db="EMBL/GenBank/DDBJ databases">
        <title>novel species isolated from a fishpond in China.</title>
        <authorList>
            <person name="Lu H."/>
            <person name="Cai Z."/>
        </authorList>
    </citation>
    <scope>NUCLEOTIDE SEQUENCE</scope>
    <source>
        <strain evidence="2">JCM 30855</strain>
    </source>
</reference>
<protein>
    <submittedName>
        <fullName evidence="2">Uncharacterized protein</fullName>
    </submittedName>
</protein>
<feature type="transmembrane region" description="Helical" evidence="1">
    <location>
        <begin position="54"/>
        <end position="81"/>
    </location>
</feature>
<feature type="transmembrane region" description="Helical" evidence="1">
    <location>
        <begin position="87"/>
        <end position="109"/>
    </location>
</feature>
<evidence type="ECO:0000313" key="3">
    <source>
        <dbReference type="Proteomes" id="UP000664654"/>
    </source>
</evidence>
<dbReference type="RefSeq" id="WP_206574519.1">
    <property type="nucleotide sequence ID" value="NZ_JAFKCV010000008.1"/>
</dbReference>